<dbReference type="InterPro" id="IPR052158">
    <property type="entry name" value="INH-QAR"/>
</dbReference>
<dbReference type="Pfam" id="PF01965">
    <property type="entry name" value="DJ-1_PfpI"/>
    <property type="match status" value="1"/>
</dbReference>
<protein>
    <submittedName>
        <fullName evidence="4">GlxA family transcriptional regulator</fullName>
    </submittedName>
</protein>
<feature type="domain" description="HTH araC/xylS-type" evidence="3">
    <location>
        <begin position="238"/>
        <end position="335"/>
    </location>
</feature>
<organism evidence="4 5">
    <name type="scientific">Kibdelosporangium philippinense</name>
    <dbReference type="NCBI Taxonomy" id="211113"/>
    <lineage>
        <taxon>Bacteria</taxon>
        <taxon>Bacillati</taxon>
        <taxon>Actinomycetota</taxon>
        <taxon>Actinomycetes</taxon>
        <taxon>Pseudonocardiales</taxon>
        <taxon>Pseudonocardiaceae</taxon>
        <taxon>Kibdelosporangium</taxon>
    </lineage>
</organism>
<dbReference type="PANTHER" id="PTHR43130:SF3">
    <property type="entry name" value="HTH-TYPE TRANSCRIPTIONAL REGULATOR RV1931C"/>
    <property type="match status" value="1"/>
</dbReference>
<name>A0ABS8ZTR5_9PSEU</name>
<dbReference type="SMART" id="SM00342">
    <property type="entry name" value="HTH_ARAC"/>
    <property type="match status" value="1"/>
</dbReference>
<evidence type="ECO:0000313" key="5">
    <source>
        <dbReference type="Proteomes" id="UP001521150"/>
    </source>
</evidence>
<dbReference type="SUPFAM" id="SSF46689">
    <property type="entry name" value="Homeodomain-like"/>
    <property type="match status" value="2"/>
</dbReference>
<reference evidence="4 5" key="1">
    <citation type="submission" date="2021-12" db="EMBL/GenBank/DDBJ databases">
        <title>Genome sequence of Kibdelosporangium philippinense ATCC 49844.</title>
        <authorList>
            <person name="Fedorov E.A."/>
            <person name="Omeragic M."/>
            <person name="Shalygina K.F."/>
            <person name="Maclea K.S."/>
        </authorList>
    </citation>
    <scope>NUCLEOTIDE SEQUENCE [LARGE SCALE GENOMIC DNA]</scope>
    <source>
        <strain evidence="4 5">ATCC 49844</strain>
    </source>
</reference>
<dbReference type="Pfam" id="PF12833">
    <property type="entry name" value="HTH_18"/>
    <property type="match status" value="1"/>
</dbReference>
<dbReference type="SUPFAM" id="SSF52317">
    <property type="entry name" value="Class I glutamine amidotransferase-like"/>
    <property type="match status" value="1"/>
</dbReference>
<dbReference type="Gene3D" id="1.10.10.60">
    <property type="entry name" value="Homeodomain-like"/>
    <property type="match status" value="1"/>
</dbReference>
<proteinExistence type="predicted"/>
<comment type="caution">
    <text evidence="4">The sequence shown here is derived from an EMBL/GenBank/DDBJ whole genome shotgun (WGS) entry which is preliminary data.</text>
</comment>
<dbReference type="InterPro" id="IPR002818">
    <property type="entry name" value="DJ-1/PfpI"/>
</dbReference>
<keyword evidence="1" id="KW-0805">Transcription regulation</keyword>
<evidence type="ECO:0000256" key="2">
    <source>
        <dbReference type="ARBA" id="ARBA00023163"/>
    </source>
</evidence>
<gene>
    <name evidence="4" type="ORF">LWC34_51275</name>
</gene>
<evidence type="ECO:0000313" key="4">
    <source>
        <dbReference type="EMBL" id="MCE7011135.1"/>
    </source>
</evidence>
<evidence type="ECO:0000256" key="1">
    <source>
        <dbReference type="ARBA" id="ARBA00023015"/>
    </source>
</evidence>
<accession>A0ABS8ZTR5</accession>
<dbReference type="PROSITE" id="PS01124">
    <property type="entry name" value="HTH_ARAC_FAMILY_2"/>
    <property type="match status" value="1"/>
</dbReference>
<sequence length="341" mass="36400">MSLPLLRQRAHALADILRSDPDMGVQMRVGVVVFDGVKLLDVAGPTEVLAEANRIGRTDYSLVTLAVGTNAVTSSTGMAIKVDGDLRDAEVDTLLVAGGDRLVGRPIEPALVDAVRDAVQGTPRVCSICTGAFVLAAAGVLDGRRATTHWQHARLLAKSYPEVVVEPDSIWVQDGSVFTSAGVSAGIDLALALVEMDAGGEVARTVAQSLVVFLQRPGGQSQFSPSTSRPRPKSSLLREVMDAVVADPGQDHSTTRMASFASVSPRHLTRLFHAELGVTPARYVEEVRIDAGKRALEQGMTVSDAAREAGFGTSESMRRAFVLRVGVSPRSYQQRFRSTLR</sequence>
<dbReference type="PANTHER" id="PTHR43130">
    <property type="entry name" value="ARAC-FAMILY TRANSCRIPTIONAL REGULATOR"/>
    <property type="match status" value="1"/>
</dbReference>
<dbReference type="InterPro" id="IPR009057">
    <property type="entry name" value="Homeodomain-like_sf"/>
</dbReference>
<dbReference type="Proteomes" id="UP001521150">
    <property type="component" value="Unassembled WGS sequence"/>
</dbReference>
<dbReference type="EMBL" id="JAJVCN010000004">
    <property type="protein sequence ID" value="MCE7011135.1"/>
    <property type="molecule type" value="Genomic_DNA"/>
</dbReference>
<dbReference type="Gene3D" id="3.40.50.880">
    <property type="match status" value="1"/>
</dbReference>
<evidence type="ECO:0000259" key="3">
    <source>
        <dbReference type="PROSITE" id="PS01124"/>
    </source>
</evidence>
<dbReference type="RefSeq" id="WP_233733488.1">
    <property type="nucleotide sequence ID" value="NZ_JAJVCN010000004.1"/>
</dbReference>
<dbReference type="InterPro" id="IPR029062">
    <property type="entry name" value="Class_I_gatase-like"/>
</dbReference>
<keyword evidence="2" id="KW-0804">Transcription</keyword>
<dbReference type="InterPro" id="IPR018060">
    <property type="entry name" value="HTH_AraC"/>
</dbReference>
<keyword evidence="5" id="KW-1185">Reference proteome</keyword>
<dbReference type="CDD" id="cd03137">
    <property type="entry name" value="GATase1_AraC_1"/>
    <property type="match status" value="1"/>
</dbReference>